<protein>
    <submittedName>
        <fullName evidence="6">Type I phosphodiesterase / nucleotide pyrophosphatase</fullName>
    </submittedName>
</protein>
<sequence>MPTPTTLRNLSVPALVCALVGAPALAQEERRELPRLVLQITVDQLRGDLLDRYGRHLGDDGFRRLLEGGVHFVDVHHRHANTETIVGHTTLATGTDPAIHGMVANLWFDRIAGTEFYNVQDPDFPLVGAAGVDADAEIDPTQRAATTDGRSPRNILTSTISDEIALHFGPEAKVFGVSVKDRGAISMAGHAGSAYWFSKSDGRFVTSTFYRDTYPEWIADWEAKGVVASYADRAWELSSPPSAYLFGSRDEQSWEPVAPPWVTDFPGFGRTFPHTWGALDDRYFTTRLTLSPAGDEITVDFAKALIDAEALGQDDVPDYLAVSLSSTDYVGHLFGPSSLEAEDNLLRLDRTLADLLSHVDARIGLDRTLVVLSSDHGAPEHPGYLATLGIEADTFDFRRVDTEPGFVRLTAEFGESRDLILNFSNPYLYLDTAEIEARGLDRADVERAVAKELEQLPGIAHAITSSALRSGQVPRGKIHDAVLANFHSDRSGDIYIVFEPHWFVADFDGLTVASAHGSPWSYDTHVPIIVSGPGIEPSRVARRVETVDVAPTIAAYLGTKPPSGSLGQPLVETLQ</sequence>
<dbReference type="PIRSF" id="PIRSF031924">
    <property type="entry name" value="Pi-irrepressible_AP"/>
    <property type="match status" value="1"/>
</dbReference>
<evidence type="ECO:0000256" key="4">
    <source>
        <dbReference type="PIRSR" id="PIRSR031924-50"/>
    </source>
</evidence>
<keyword evidence="2" id="KW-0479">Metal-binding</keyword>
<feature type="binding site" evidence="5">
    <location>
        <begin position="180"/>
        <end position="182"/>
    </location>
    <ligand>
        <name>substrate</name>
    </ligand>
</feature>
<feature type="binding site" evidence="5">
    <location>
        <position position="105"/>
    </location>
    <ligand>
        <name>substrate</name>
    </ligand>
</feature>
<dbReference type="EMBL" id="FZOY01000002">
    <property type="protein sequence ID" value="SNS50444.1"/>
    <property type="molecule type" value="Genomic_DNA"/>
</dbReference>
<feature type="active site" description="Phosphothreonine intermediate" evidence="4">
    <location>
        <position position="84"/>
    </location>
</feature>
<dbReference type="Proteomes" id="UP000198426">
    <property type="component" value="Unassembled WGS sequence"/>
</dbReference>
<evidence type="ECO:0000256" key="2">
    <source>
        <dbReference type="ARBA" id="ARBA00022723"/>
    </source>
</evidence>
<dbReference type="PANTHER" id="PTHR10151">
    <property type="entry name" value="ECTONUCLEOTIDE PYROPHOSPHATASE/PHOSPHODIESTERASE"/>
    <property type="match status" value="1"/>
</dbReference>
<organism evidence="6 7">
    <name type="scientific">Tropicimonas sediminicola</name>
    <dbReference type="NCBI Taxonomy" id="1031541"/>
    <lineage>
        <taxon>Bacteria</taxon>
        <taxon>Pseudomonadati</taxon>
        <taxon>Pseudomonadota</taxon>
        <taxon>Alphaproteobacteria</taxon>
        <taxon>Rhodobacterales</taxon>
        <taxon>Roseobacteraceae</taxon>
        <taxon>Tropicimonas</taxon>
    </lineage>
</organism>
<dbReference type="Gene3D" id="3.30.1360.150">
    <property type="match status" value="1"/>
</dbReference>
<dbReference type="SUPFAM" id="SSF53649">
    <property type="entry name" value="Alkaline phosphatase-like"/>
    <property type="match status" value="1"/>
</dbReference>
<accession>A0A239F2W2</accession>
<evidence type="ECO:0000313" key="6">
    <source>
        <dbReference type="EMBL" id="SNS50444.1"/>
    </source>
</evidence>
<reference evidence="6 7" key="1">
    <citation type="submission" date="2017-06" db="EMBL/GenBank/DDBJ databases">
        <authorList>
            <person name="Kim H.J."/>
            <person name="Triplett B.A."/>
        </authorList>
    </citation>
    <scope>NUCLEOTIDE SEQUENCE [LARGE SCALE GENOMIC DNA]</scope>
    <source>
        <strain evidence="6 7">DSM 29339</strain>
    </source>
</reference>
<dbReference type="GO" id="GO:0046872">
    <property type="term" value="F:metal ion binding"/>
    <property type="evidence" value="ECO:0007669"/>
    <property type="project" value="UniProtKB-KW"/>
</dbReference>
<dbReference type="OrthoDB" id="9771966at2"/>
<dbReference type="InterPro" id="IPR026263">
    <property type="entry name" value="Alkaline_phosphatase_prok"/>
</dbReference>
<dbReference type="Pfam" id="PF01663">
    <property type="entry name" value="Phosphodiest"/>
    <property type="match status" value="1"/>
</dbReference>
<name>A0A239F2W2_9RHOB</name>
<keyword evidence="3" id="KW-0732">Signal</keyword>
<gene>
    <name evidence="6" type="ORF">SAMN05421757_102434</name>
</gene>
<keyword evidence="7" id="KW-1185">Reference proteome</keyword>
<evidence type="ECO:0000313" key="7">
    <source>
        <dbReference type="Proteomes" id="UP000198426"/>
    </source>
</evidence>
<evidence type="ECO:0000256" key="5">
    <source>
        <dbReference type="PIRSR" id="PIRSR031924-51"/>
    </source>
</evidence>
<dbReference type="AlphaFoldDB" id="A0A239F2W2"/>
<dbReference type="RefSeq" id="WP_089232169.1">
    <property type="nucleotide sequence ID" value="NZ_FZOY01000002.1"/>
</dbReference>
<dbReference type="InterPro" id="IPR017850">
    <property type="entry name" value="Alkaline_phosphatase_core_sf"/>
</dbReference>
<dbReference type="GO" id="GO:0004035">
    <property type="term" value="F:alkaline phosphatase activity"/>
    <property type="evidence" value="ECO:0007669"/>
    <property type="project" value="InterPro"/>
</dbReference>
<dbReference type="CDD" id="cd16016">
    <property type="entry name" value="AP-SPAP"/>
    <property type="match status" value="1"/>
</dbReference>
<dbReference type="PANTHER" id="PTHR10151:SF120">
    <property type="entry name" value="BIS(5'-ADENOSYL)-TRIPHOSPHATASE"/>
    <property type="match status" value="1"/>
</dbReference>
<evidence type="ECO:0000256" key="3">
    <source>
        <dbReference type="ARBA" id="ARBA00022729"/>
    </source>
</evidence>
<evidence type="ECO:0000256" key="1">
    <source>
        <dbReference type="ARBA" id="ARBA00022553"/>
    </source>
</evidence>
<dbReference type="InterPro" id="IPR002591">
    <property type="entry name" value="Phosphodiest/P_Trfase"/>
</dbReference>
<keyword evidence="1 4" id="KW-0597">Phosphoprotein</keyword>
<proteinExistence type="predicted"/>
<dbReference type="Gene3D" id="3.40.720.10">
    <property type="entry name" value="Alkaline Phosphatase, subunit A"/>
    <property type="match status" value="1"/>
</dbReference>